<feature type="domain" description="Trigger factor C-terminal" evidence="4">
    <location>
        <begin position="198"/>
        <end position="317"/>
    </location>
</feature>
<evidence type="ECO:0000313" key="6">
    <source>
        <dbReference type="Proteomes" id="UP001058003"/>
    </source>
</evidence>
<dbReference type="Proteomes" id="UP001058003">
    <property type="component" value="Chromosome"/>
</dbReference>
<dbReference type="RefSeq" id="WP_052388229.1">
    <property type="nucleotide sequence ID" value="NZ_CP073767.1"/>
</dbReference>
<keyword evidence="2" id="KW-0413">Isomerase</keyword>
<dbReference type="InterPro" id="IPR027304">
    <property type="entry name" value="Trigger_fact/SurA_dom_sf"/>
</dbReference>
<organism evidence="5 6">
    <name type="scientific">Dactylosporangium aurantiacum</name>
    <dbReference type="NCBI Taxonomy" id="35754"/>
    <lineage>
        <taxon>Bacteria</taxon>
        <taxon>Bacillati</taxon>
        <taxon>Actinomycetota</taxon>
        <taxon>Actinomycetes</taxon>
        <taxon>Micromonosporales</taxon>
        <taxon>Micromonosporaceae</taxon>
        <taxon>Dactylosporangium</taxon>
    </lineage>
</organism>
<evidence type="ECO:0000256" key="2">
    <source>
        <dbReference type="ARBA" id="ARBA00023235"/>
    </source>
</evidence>
<evidence type="ECO:0000256" key="1">
    <source>
        <dbReference type="ARBA" id="ARBA00023110"/>
    </source>
</evidence>
<dbReference type="InterPro" id="IPR008880">
    <property type="entry name" value="Trigger_fac_C"/>
</dbReference>
<dbReference type="EMBL" id="CP073767">
    <property type="protein sequence ID" value="UWZ58397.1"/>
    <property type="molecule type" value="Genomic_DNA"/>
</dbReference>
<dbReference type="Pfam" id="PF05698">
    <property type="entry name" value="Trigger_C"/>
    <property type="match status" value="1"/>
</dbReference>
<keyword evidence="1" id="KW-0697">Rotamase</keyword>
<sequence>MDSMRWLGPRRVEVVCAAPDQDALDTMLRRHGLVASAPPQFFPDTMTAHVDVLPHGVLPDLDTITVGAAAGLDEQEVDDYLEHLRQQAATFEPLNRPAIRGDWVRLDLAATVAEVAVDHGRAHDVLHEVGRDHALPGLDEAVTGLGPGDVTTIETVLVGGPQQGRTATVSLTVRAVLRRVTPALGDEFAARIGEFTGLAELRAAIRARLVARAADYDHIAACRSAVRQAADAAGVAAPESLVRWELRRHKDRLTAALGRYGVSMAECLTAEGATEDEADAELSAVIAGQLRAELTLDLIAHRYAIGATDAEVAEEARRPGPASRTGGYDPSSPRANVLRGKALVLLMSRVRTAHG</sequence>
<dbReference type="InterPro" id="IPR037041">
    <property type="entry name" value="Trigger_fac_C_sf"/>
</dbReference>
<feature type="region of interest" description="Disordered" evidence="3">
    <location>
        <begin position="311"/>
        <end position="335"/>
    </location>
</feature>
<dbReference type="OrthoDB" id="9767721at2"/>
<evidence type="ECO:0000259" key="4">
    <source>
        <dbReference type="Pfam" id="PF05698"/>
    </source>
</evidence>
<dbReference type="KEGG" id="daur:Daura_20765"/>
<dbReference type="SUPFAM" id="SSF54534">
    <property type="entry name" value="FKBP-like"/>
    <property type="match status" value="1"/>
</dbReference>
<name>A0A9Q9ILK5_9ACTN</name>
<gene>
    <name evidence="5" type="ORF">Daura_20765</name>
</gene>
<accession>A0A9Q9ILK5</accession>
<evidence type="ECO:0000256" key="3">
    <source>
        <dbReference type="SAM" id="MobiDB-lite"/>
    </source>
</evidence>
<dbReference type="Gene3D" id="1.10.3120.10">
    <property type="entry name" value="Trigger factor, C-terminal domain"/>
    <property type="match status" value="1"/>
</dbReference>
<dbReference type="GO" id="GO:0003755">
    <property type="term" value="F:peptidyl-prolyl cis-trans isomerase activity"/>
    <property type="evidence" value="ECO:0007669"/>
    <property type="project" value="UniProtKB-KW"/>
</dbReference>
<dbReference type="GO" id="GO:0006457">
    <property type="term" value="P:protein folding"/>
    <property type="evidence" value="ECO:0007669"/>
    <property type="project" value="InterPro"/>
</dbReference>
<proteinExistence type="predicted"/>
<keyword evidence="6" id="KW-1185">Reference proteome</keyword>
<dbReference type="InterPro" id="IPR046357">
    <property type="entry name" value="PPIase_dom_sf"/>
</dbReference>
<dbReference type="GO" id="GO:0015031">
    <property type="term" value="P:protein transport"/>
    <property type="evidence" value="ECO:0007669"/>
    <property type="project" value="InterPro"/>
</dbReference>
<reference evidence="5" key="1">
    <citation type="submission" date="2021-04" db="EMBL/GenBank/DDBJ databases">
        <title>Dactylosporangium aurantiacum NRRL B-8018 full assembly.</title>
        <authorList>
            <person name="Hartkoorn R.C."/>
            <person name="Beaudoing E."/>
            <person name="Hot D."/>
        </authorList>
    </citation>
    <scope>NUCLEOTIDE SEQUENCE</scope>
    <source>
        <strain evidence="5">NRRL B-8018</strain>
    </source>
</reference>
<evidence type="ECO:0000313" key="5">
    <source>
        <dbReference type="EMBL" id="UWZ58397.1"/>
    </source>
</evidence>
<protein>
    <recommendedName>
        <fullName evidence="4">Trigger factor C-terminal domain-containing protein</fullName>
    </recommendedName>
</protein>
<dbReference type="SUPFAM" id="SSF109998">
    <property type="entry name" value="Triger factor/SurA peptide-binding domain-like"/>
    <property type="match status" value="1"/>
</dbReference>
<dbReference type="Gene3D" id="3.10.50.40">
    <property type="match status" value="1"/>
</dbReference>
<dbReference type="AlphaFoldDB" id="A0A9Q9ILK5"/>